<feature type="compositionally biased region" description="Basic and acidic residues" evidence="5">
    <location>
        <begin position="187"/>
        <end position="199"/>
    </location>
</feature>
<feature type="domain" description="Pyrin" evidence="8">
    <location>
        <begin position="1"/>
        <end position="93"/>
    </location>
</feature>
<dbReference type="Pfam" id="PF13445">
    <property type="entry name" value="zf-RING_UBOX"/>
    <property type="match status" value="1"/>
</dbReference>
<dbReference type="SMART" id="SM00589">
    <property type="entry name" value="PRY"/>
    <property type="match status" value="1"/>
</dbReference>
<dbReference type="KEGG" id="lcf:108882907"/>
<dbReference type="GO" id="GO:0016567">
    <property type="term" value="P:protein ubiquitination"/>
    <property type="evidence" value="ECO:0007669"/>
    <property type="project" value="InterPro"/>
</dbReference>
<keyword evidence="1" id="KW-0479">Metal-binding</keyword>
<dbReference type="RefSeq" id="XP_018531216.1">
    <property type="nucleotide sequence ID" value="XM_018675700.2"/>
</dbReference>
<dbReference type="Gene3D" id="1.10.533.10">
    <property type="entry name" value="Death Domain, Fas"/>
    <property type="match status" value="1"/>
</dbReference>
<protein>
    <submittedName>
        <fullName evidence="10">Zinc-binding protein A33</fullName>
    </submittedName>
</protein>
<dbReference type="Gene3D" id="2.60.120.920">
    <property type="match status" value="1"/>
</dbReference>
<dbReference type="InterPro" id="IPR050143">
    <property type="entry name" value="TRIM/RBCC"/>
</dbReference>
<keyword evidence="3" id="KW-0862">Zinc</keyword>
<sequence>MSTQVRTEKLLKDHLDQLSDKELKTFQWYLHHSERQGSRRIPRSQLQEATREETVDKLVQVYEEDGAVEITVDIFFRIDRNDLAIKLIKARLGSHNEQQSSPTVREETQTDVDSAFILDISCPICSLIFTEPVVLQCGHSFCRSCMHNCREGKISRTCPICRHVMHDSEPPMNFTLKNLCENYRKRSQGDLSGGHRNDSESYQTSRDVKEKQEAFEKVKQFCDTSIEHIKTQSRNTERVIKEDFEELHLFLSREEEARIAALREEETQKIRVMQMITKMSRDTFSLSDTVKDIEGTGAENSFIQTFKTEMERAQNALPDPQLLPQALINVSKHVGNLQFRVWEKMRSSIKHIPVVMDPNSASPALSHDLPRVTVTGTQQKLPGNPEHNNYPQVLGCEGFDSGKHCWEVVVGSCTRWVLGVVKEARKDRKEEMWSAPQNGLYTIMKSKKRYKDMKGNTLAVQGRPSRIRIELDYKNGRLSFHDADNNKSILTYEDTFTDKLYRYFAFVKTESLDGDSSENYLVA</sequence>
<evidence type="ECO:0000256" key="1">
    <source>
        <dbReference type="ARBA" id="ARBA00022723"/>
    </source>
</evidence>
<dbReference type="GeneID" id="108882907"/>
<dbReference type="Proteomes" id="UP000694890">
    <property type="component" value="Linkage group LG23"/>
</dbReference>
<dbReference type="SUPFAM" id="SSF57850">
    <property type="entry name" value="RING/U-box"/>
    <property type="match status" value="1"/>
</dbReference>
<dbReference type="GO" id="GO:0008270">
    <property type="term" value="F:zinc ion binding"/>
    <property type="evidence" value="ECO:0007669"/>
    <property type="project" value="UniProtKB-KW"/>
</dbReference>
<dbReference type="InterPro" id="IPR017907">
    <property type="entry name" value="Znf_RING_CS"/>
</dbReference>
<dbReference type="PANTHER" id="PTHR24103">
    <property type="entry name" value="E3 UBIQUITIN-PROTEIN LIGASE TRIM"/>
    <property type="match status" value="1"/>
</dbReference>
<dbReference type="PROSITE" id="PS50188">
    <property type="entry name" value="B302_SPRY"/>
    <property type="match status" value="1"/>
</dbReference>
<evidence type="ECO:0000256" key="2">
    <source>
        <dbReference type="ARBA" id="ARBA00022771"/>
    </source>
</evidence>
<accession>A0AAJ7PLM5</accession>
<proteinExistence type="predicted"/>
<dbReference type="InterPro" id="IPR003613">
    <property type="entry name" value="Ubox_domain"/>
</dbReference>
<evidence type="ECO:0000256" key="4">
    <source>
        <dbReference type="PROSITE-ProRule" id="PRU00175"/>
    </source>
</evidence>
<dbReference type="PROSITE" id="PS50824">
    <property type="entry name" value="DAPIN"/>
    <property type="match status" value="1"/>
</dbReference>
<dbReference type="SUPFAM" id="SSF47986">
    <property type="entry name" value="DEATH domain"/>
    <property type="match status" value="1"/>
</dbReference>
<feature type="domain" description="B30.2/SPRY" evidence="7">
    <location>
        <begin position="334"/>
        <end position="521"/>
    </location>
</feature>
<dbReference type="SUPFAM" id="SSF49899">
    <property type="entry name" value="Concanavalin A-like lectins/glucanases"/>
    <property type="match status" value="1"/>
</dbReference>
<evidence type="ECO:0000313" key="9">
    <source>
        <dbReference type="Proteomes" id="UP000694890"/>
    </source>
</evidence>
<dbReference type="Pfam" id="PF02758">
    <property type="entry name" value="PYRIN"/>
    <property type="match status" value="1"/>
</dbReference>
<dbReference type="PROSITE" id="PS00518">
    <property type="entry name" value="ZF_RING_1"/>
    <property type="match status" value="1"/>
</dbReference>
<evidence type="ECO:0000256" key="5">
    <source>
        <dbReference type="SAM" id="MobiDB-lite"/>
    </source>
</evidence>
<gene>
    <name evidence="10" type="primary">LOC108882907</name>
</gene>
<name>A0AAJ7PLM5_LATCA</name>
<reference evidence="10" key="1">
    <citation type="submission" date="2025-08" db="UniProtKB">
        <authorList>
            <consortium name="RefSeq"/>
        </authorList>
    </citation>
    <scope>IDENTIFICATION</scope>
    <source>
        <tissue evidence="10">Brain</tissue>
    </source>
</reference>
<dbReference type="InterPro" id="IPR013320">
    <property type="entry name" value="ConA-like_dom_sf"/>
</dbReference>
<dbReference type="AlphaFoldDB" id="A0AAJ7PLM5"/>
<evidence type="ECO:0000259" key="8">
    <source>
        <dbReference type="PROSITE" id="PS50824"/>
    </source>
</evidence>
<dbReference type="InterPro" id="IPR003877">
    <property type="entry name" value="SPRY_dom"/>
</dbReference>
<dbReference type="SMART" id="SM01289">
    <property type="entry name" value="PYRIN"/>
    <property type="match status" value="1"/>
</dbReference>
<dbReference type="InterPro" id="IPR043136">
    <property type="entry name" value="B30.2/SPRY_sf"/>
</dbReference>
<evidence type="ECO:0000259" key="7">
    <source>
        <dbReference type="PROSITE" id="PS50188"/>
    </source>
</evidence>
<dbReference type="PRINTS" id="PR01407">
    <property type="entry name" value="BUTYPHLNCDUF"/>
</dbReference>
<dbReference type="InterPro" id="IPR004020">
    <property type="entry name" value="DAPIN"/>
</dbReference>
<dbReference type="Gene3D" id="3.30.40.10">
    <property type="entry name" value="Zinc/RING finger domain, C3HC4 (zinc finger)"/>
    <property type="match status" value="1"/>
</dbReference>
<dbReference type="InterPro" id="IPR001841">
    <property type="entry name" value="Znf_RING"/>
</dbReference>
<dbReference type="InterPro" id="IPR013083">
    <property type="entry name" value="Znf_RING/FYVE/PHD"/>
</dbReference>
<feature type="region of interest" description="Disordered" evidence="5">
    <location>
        <begin position="187"/>
        <end position="206"/>
    </location>
</feature>
<dbReference type="PROSITE" id="PS50089">
    <property type="entry name" value="ZF_RING_2"/>
    <property type="match status" value="1"/>
</dbReference>
<dbReference type="GO" id="GO:0004842">
    <property type="term" value="F:ubiquitin-protein transferase activity"/>
    <property type="evidence" value="ECO:0007669"/>
    <property type="project" value="InterPro"/>
</dbReference>
<evidence type="ECO:0000313" key="10">
    <source>
        <dbReference type="RefSeq" id="XP_018531216.1"/>
    </source>
</evidence>
<organism evidence="9 10">
    <name type="scientific">Lates calcarifer</name>
    <name type="common">Barramundi</name>
    <name type="synonym">Holocentrus calcarifer</name>
    <dbReference type="NCBI Taxonomy" id="8187"/>
    <lineage>
        <taxon>Eukaryota</taxon>
        <taxon>Metazoa</taxon>
        <taxon>Chordata</taxon>
        <taxon>Craniata</taxon>
        <taxon>Vertebrata</taxon>
        <taxon>Euteleostomi</taxon>
        <taxon>Actinopterygii</taxon>
        <taxon>Neopterygii</taxon>
        <taxon>Teleostei</taxon>
        <taxon>Neoteleostei</taxon>
        <taxon>Acanthomorphata</taxon>
        <taxon>Carangaria</taxon>
        <taxon>Carangaria incertae sedis</taxon>
        <taxon>Centropomidae</taxon>
        <taxon>Lates</taxon>
    </lineage>
</organism>
<dbReference type="CDD" id="cd08321">
    <property type="entry name" value="Pyrin_ASC-like"/>
    <property type="match status" value="1"/>
</dbReference>
<evidence type="ECO:0000256" key="3">
    <source>
        <dbReference type="ARBA" id="ARBA00022833"/>
    </source>
</evidence>
<keyword evidence="2 4" id="KW-0863">Zinc-finger</keyword>
<feature type="domain" description="RING-type" evidence="6">
    <location>
        <begin position="122"/>
        <end position="162"/>
    </location>
</feature>
<dbReference type="SMART" id="SM00504">
    <property type="entry name" value="Ubox"/>
    <property type="match status" value="1"/>
</dbReference>
<dbReference type="InterPro" id="IPR006574">
    <property type="entry name" value="PRY"/>
</dbReference>
<dbReference type="Pfam" id="PF13765">
    <property type="entry name" value="PRY"/>
    <property type="match status" value="1"/>
</dbReference>
<dbReference type="Pfam" id="PF00622">
    <property type="entry name" value="SPRY"/>
    <property type="match status" value="1"/>
</dbReference>
<dbReference type="InterPro" id="IPR027370">
    <property type="entry name" value="Znf-RING_euk"/>
</dbReference>
<dbReference type="InterPro" id="IPR003879">
    <property type="entry name" value="Butyrophylin_SPRY"/>
</dbReference>
<dbReference type="InterPro" id="IPR011029">
    <property type="entry name" value="DEATH-like_dom_sf"/>
</dbReference>
<dbReference type="InterPro" id="IPR001870">
    <property type="entry name" value="B30.2/SPRY"/>
</dbReference>
<dbReference type="SMART" id="SM00184">
    <property type="entry name" value="RING"/>
    <property type="match status" value="1"/>
</dbReference>
<evidence type="ECO:0000259" key="6">
    <source>
        <dbReference type="PROSITE" id="PS50089"/>
    </source>
</evidence>